<comment type="caution">
    <text evidence="1">The sequence shown here is derived from an EMBL/GenBank/DDBJ whole genome shotgun (WGS) entry which is preliminary data.</text>
</comment>
<keyword evidence="2" id="KW-1185">Reference proteome</keyword>
<reference evidence="1" key="1">
    <citation type="submission" date="2023-07" db="EMBL/GenBank/DDBJ databases">
        <title>Black Yeasts Isolated from many extreme environments.</title>
        <authorList>
            <person name="Coleine C."/>
            <person name="Stajich J.E."/>
            <person name="Selbmann L."/>
        </authorList>
    </citation>
    <scope>NUCLEOTIDE SEQUENCE</scope>
    <source>
        <strain evidence="1">CCFEE 5714</strain>
    </source>
</reference>
<protein>
    <submittedName>
        <fullName evidence="1">Uncharacterized protein</fullName>
    </submittedName>
</protein>
<accession>A0ACC3MZA8</accession>
<proteinExistence type="predicted"/>
<dbReference type="EMBL" id="JAUTXU010000123">
    <property type="protein sequence ID" value="KAK3706124.1"/>
    <property type="molecule type" value="Genomic_DNA"/>
</dbReference>
<organism evidence="1 2">
    <name type="scientific">Vermiconidia calcicola</name>
    <dbReference type="NCBI Taxonomy" id="1690605"/>
    <lineage>
        <taxon>Eukaryota</taxon>
        <taxon>Fungi</taxon>
        <taxon>Dikarya</taxon>
        <taxon>Ascomycota</taxon>
        <taxon>Pezizomycotina</taxon>
        <taxon>Dothideomycetes</taxon>
        <taxon>Dothideomycetidae</taxon>
        <taxon>Mycosphaerellales</taxon>
        <taxon>Extremaceae</taxon>
        <taxon>Vermiconidia</taxon>
    </lineage>
</organism>
<evidence type="ECO:0000313" key="1">
    <source>
        <dbReference type="EMBL" id="KAK3706124.1"/>
    </source>
</evidence>
<dbReference type="Proteomes" id="UP001281147">
    <property type="component" value="Unassembled WGS sequence"/>
</dbReference>
<evidence type="ECO:0000313" key="2">
    <source>
        <dbReference type="Proteomes" id="UP001281147"/>
    </source>
</evidence>
<name>A0ACC3MZA8_9PEZI</name>
<sequence>MGSIGQRRTVTNTDISNLRQLLSNTQAEIRAPTDSNYSKSIDRWSKAAEKPAGVAVAPTCSEEVGIAVKYATENGLDLAVRGGGHSTAGASSTDGGILIDLQSRMRNVTVDEEKQQIHIQGGALWSDVDDAAWAKGLATVGGTVADTGVGGLTLGGGYGVLSGTRGLVIDNAREFTVVLANGEIQRANKRENSDLFWALNGAGQNFGVTTEFVLQAYPQGEVYLGTMLFPATSEVIPKLVDALNDLYKVYSTPNGPETRSKGRAMSLVGFAKPPPAEGKTMVLMNAVFDGPKEEGEKMFQPFFDIGPAVNEMRMAPYPTANKLVPAMYGMRSSMKGAAYMMPLRTDFVHDIQSKYDAFIETCEDAAPSVVAWELYDPCKVAQSEEGSFANRGYHFNSLVMPMWSKPENDRRCRQFARDLSEMFKQEIQSHGYQASGGVEGGASVRGRQGAVMLYGNYDQYDELSKDIFGNNYPKLQKLKGQYDPHNMFNKLFAIQPDGATAQL</sequence>
<gene>
    <name evidence="1" type="ORF">LTR37_012951</name>
</gene>